<dbReference type="PROSITE" id="PS50967">
    <property type="entry name" value="HRDC"/>
    <property type="match status" value="1"/>
</dbReference>
<evidence type="ECO:0000259" key="1">
    <source>
        <dbReference type="PROSITE" id="PS50967"/>
    </source>
</evidence>
<dbReference type="Pfam" id="PF00570">
    <property type="entry name" value="HRDC"/>
    <property type="match status" value="1"/>
</dbReference>
<feature type="domain" description="HRDC" evidence="1">
    <location>
        <begin position="104"/>
        <end position="184"/>
    </location>
</feature>
<evidence type="ECO:0000313" key="3">
    <source>
        <dbReference type="Proteomes" id="UP001589747"/>
    </source>
</evidence>
<evidence type="ECO:0000313" key="2">
    <source>
        <dbReference type="EMBL" id="MFB9330273.1"/>
    </source>
</evidence>
<dbReference type="SMART" id="SM00341">
    <property type="entry name" value="HRDC"/>
    <property type="match status" value="1"/>
</dbReference>
<dbReference type="Gene3D" id="1.10.150.80">
    <property type="entry name" value="HRDC domain"/>
    <property type="match status" value="1"/>
</dbReference>
<sequence>MQVVFMNTFERSLEQSQPIQAQLSICEQQGSWSVIWSGEEGAEEDQSVWFEGNSWEEMLAAFRHGVAVKMGEGYVPVIDGMLEERKPLAAASSMYAMLQCYGEINANAALFDALRDWRRAKAASEKKSAYMVANNRMLLMISAYVPKLPEELTQIPGWGESKLTAYGEDILKITAAFEQPLPFPLDWVTDELDPKLFTQWIYKQKENKYKAVLDRQSEKKRLLAAIAEGRSIVQMQTELDMPRRDLMEKIERLEVEGYDLEPFIARELADMPSVEQEQVWEAMTIIGDRYLKPVLHQVYGEELPAGQPVDMLYDRLRLIRLRFRRHDKADAV</sequence>
<dbReference type="EMBL" id="JBHMDO010000047">
    <property type="protein sequence ID" value="MFB9330273.1"/>
    <property type="molecule type" value="Genomic_DNA"/>
</dbReference>
<dbReference type="InterPro" id="IPR044876">
    <property type="entry name" value="HRDC_dom_sf"/>
</dbReference>
<name>A0ABV5L1D2_9BACL</name>
<dbReference type="SUPFAM" id="SSF47819">
    <property type="entry name" value="HRDC-like"/>
    <property type="match status" value="1"/>
</dbReference>
<dbReference type="RefSeq" id="WP_377501311.1">
    <property type="nucleotide sequence ID" value="NZ_JBHMDO010000047.1"/>
</dbReference>
<comment type="caution">
    <text evidence="2">The sequence shown here is derived from an EMBL/GenBank/DDBJ whole genome shotgun (WGS) entry which is preliminary data.</text>
</comment>
<organism evidence="2 3">
    <name type="scientific">Paenibacillus aurantiacus</name>
    <dbReference type="NCBI Taxonomy" id="1936118"/>
    <lineage>
        <taxon>Bacteria</taxon>
        <taxon>Bacillati</taxon>
        <taxon>Bacillota</taxon>
        <taxon>Bacilli</taxon>
        <taxon>Bacillales</taxon>
        <taxon>Paenibacillaceae</taxon>
        <taxon>Paenibacillus</taxon>
    </lineage>
</organism>
<gene>
    <name evidence="2" type="ORF">ACFFSY_30380</name>
</gene>
<dbReference type="InterPro" id="IPR010997">
    <property type="entry name" value="HRDC-like_sf"/>
</dbReference>
<dbReference type="Proteomes" id="UP001589747">
    <property type="component" value="Unassembled WGS sequence"/>
</dbReference>
<protein>
    <submittedName>
        <fullName evidence="2">HRDC domain-containing protein</fullName>
    </submittedName>
</protein>
<proteinExistence type="predicted"/>
<dbReference type="InterPro" id="IPR002121">
    <property type="entry name" value="HRDC_dom"/>
</dbReference>
<accession>A0ABV5L1D2</accession>
<keyword evidence="3" id="KW-1185">Reference proteome</keyword>
<reference evidence="2 3" key="1">
    <citation type="submission" date="2024-09" db="EMBL/GenBank/DDBJ databases">
        <authorList>
            <person name="Sun Q."/>
            <person name="Mori K."/>
        </authorList>
    </citation>
    <scope>NUCLEOTIDE SEQUENCE [LARGE SCALE GENOMIC DNA]</scope>
    <source>
        <strain evidence="2 3">TISTR 2452</strain>
    </source>
</reference>